<dbReference type="EMBL" id="VSWC01000002">
    <property type="protein sequence ID" value="KAA1117571.1"/>
    <property type="molecule type" value="Genomic_DNA"/>
</dbReference>
<feature type="compositionally biased region" description="Acidic residues" evidence="1">
    <location>
        <begin position="107"/>
        <end position="116"/>
    </location>
</feature>
<reference evidence="4 5" key="1">
    <citation type="submission" date="2019-05" db="EMBL/GenBank/DDBJ databases">
        <title>Emergence of the Ug99 lineage of the wheat stem rust pathogen through somatic hybridization.</title>
        <authorList>
            <person name="Li F."/>
            <person name="Upadhyaya N.M."/>
            <person name="Sperschneider J."/>
            <person name="Matny O."/>
            <person name="Nguyen-Phuc H."/>
            <person name="Mago R."/>
            <person name="Raley C."/>
            <person name="Miller M.E."/>
            <person name="Silverstein K.A.T."/>
            <person name="Henningsen E."/>
            <person name="Hirsch C.D."/>
            <person name="Visser B."/>
            <person name="Pretorius Z.A."/>
            <person name="Steffenson B.J."/>
            <person name="Schwessinger B."/>
            <person name="Dodds P.N."/>
            <person name="Figueroa M."/>
        </authorList>
    </citation>
    <scope>NUCLEOTIDE SEQUENCE [LARGE SCALE GENOMIC DNA]</scope>
    <source>
        <strain evidence="2">21-0</strain>
        <strain evidence="3 5">Ug99</strain>
    </source>
</reference>
<gene>
    <name evidence="2" type="ORF">PGT21_015106</name>
    <name evidence="3" type="ORF">PGTUg99_002476</name>
</gene>
<sequence>MVNPSSDMPPSFSVNLVRRASVQSRVVRECGSQSSSHYNLKRLSQDLSQISSNGLLWYGKASESYEVHVNTVPNPGRLQRRLSQIITPSKFWRDDDSPLEEFKDLSGDTDGDEIENPTEASHEITRPGSRASYRHTYNLPNKKFCVAKDQVEIDYVNNKYKQVIYPHLPITRLSAGNRNSTYTSGLASFAATESQVSLSSIYSDNTEASLTLELTSEQAAPQLPTGDLPVARDISIKTRENYNAEGVEQAIVKQKTRSRPLARCLKRAKKSIGLDKAGKRVESFKSSKLHNIFKKHVAVTQQNGFSENIRSNIGKQYFSRKPF</sequence>
<dbReference type="AlphaFoldDB" id="A0A5B0QW71"/>
<organism evidence="2 4">
    <name type="scientific">Puccinia graminis f. sp. tritici</name>
    <dbReference type="NCBI Taxonomy" id="56615"/>
    <lineage>
        <taxon>Eukaryota</taxon>
        <taxon>Fungi</taxon>
        <taxon>Dikarya</taxon>
        <taxon>Basidiomycota</taxon>
        <taxon>Pucciniomycotina</taxon>
        <taxon>Pucciniomycetes</taxon>
        <taxon>Pucciniales</taxon>
        <taxon>Pucciniaceae</taxon>
        <taxon>Puccinia</taxon>
    </lineage>
</organism>
<dbReference type="EMBL" id="VDEP01000246">
    <property type="protein sequence ID" value="KAA1118614.1"/>
    <property type="molecule type" value="Genomic_DNA"/>
</dbReference>
<evidence type="ECO:0000313" key="2">
    <source>
        <dbReference type="EMBL" id="KAA1117571.1"/>
    </source>
</evidence>
<evidence type="ECO:0000313" key="3">
    <source>
        <dbReference type="EMBL" id="KAA1118614.1"/>
    </source>
</evidence>
<proteinExistence type="predicted"/>
<comment type="caution">
    <text evidence="2">The sequence shown here is derived from an EMBL/GenBank/DDBJ whole genome shotgun (WGS) entry which is preliminary data.</text>
</comment>
<dbReference type="OrthoDB" id="2497303at2759"/>
<evidence type="ECO:0000313" key="5">
    <source>
        <dbReference type="Proteomes" id="UP000325313"/>
    </source>
</evidence>
<accession>A0A5B0QW71</accession>
<keyword evidence="4" id="KW-1185">Reference proteome</keyword>
<feature type="region of interest" description="Disordered" evidence="1">
    <location>
        <begin position="104"/>
        <end position="127"/>
    </location>
</feature>
<name>A0A5B0QW71_PUCGR</name>
<protein>
    <submittedName>
        <fullName evidence="2">Uncharacterized protein</fullName>
    </submittedName>
</protein>
<dbReference type="Proteomes" id="UP000324748">
    <property type="component" value="Unassembled WGS sequence"/>
</dbReference>
<dbReference type="Proteomes" id="UP000325313">
    <property type="component" value="Unassembled WGS sequence"/>
</dbReference>
<evidence type="ECO:0000313" key="4">
    <source>
        <dbReference type="Proteomes" id="UP000324748"/>
    </source>
</evidence>
<evidence type="ECO:0000256" key="1">
    <source>
        <dbReference type="SAM" id="MobiDB-lite"/>
    </source>
</evidence>